<gene>
    <name evidence="12" type="primary">gbb</name>
</gene>
<dbReference type="PROSITE" id="PS00250">
    <property type="entry name" value="TGF_BETA_1"/>
    <property type="match status" value="1"/>
</dbReference>
<reference evidence="12" key="1">
    <citation type="submission" date="2018-02" db="EMBL/GenBank/DDBJ databases">
        <title>Wing vein development in the sawfly, Athalia rosae is regulated by spatial transcription of Dpp/BMP signaling components.</title>
        <authorList>
            <person name="Huang Y."/>
            <person name="Hatakeyama M."/>
            <person name="Shimmi O."/>
        </authorList>
    </citation>
    <scope>NUCLEOTIDE SEQUENCE</scope>
</reference>
<dbReference type="InterPro" id="IPR017948">
    <property type="entry name" value="TGFb_CS"/>
</dbReference>
<dbReference type="FunFam" id="2.10.90.10:FF:000003">
    <property type="entry name" value="Bone morphogenetic protein 5"/>
    <property type="match status" value="1"/>
</dbReference>
<keyword evidence="7" id="KW-1015">Disulfide bond</keyword>
<comment type="subcellular location">
    <subcellularLocation>
        <location evidence="1">Secreted</location>
    </subcellularLocation>
</comment>
<keyword evidence="6 9" id="KW-0339">Growth factor</keyword>
<dbReference type="GO" id="GO:0005125">
    <property type="term" value="F:cytokine activity"/>
    <property type="evidence" value="ECO:0007669"/>
    <property type="project" value="UniProtKB-KW"/>
</dbReference>
<feature type="compositionally biased region" description="Polar residues" evidence="10">
    <location>
        <begin position="111"/>
        <end position="122"/>
    </location>
</feature>
<dbReference type="CDD" id="cd13761">
    <property type="entry name" value="TGF_beta_BMP5_like"/>
    <property type="match status" value="1"/>
</dbReference>
<dbReference type="Pfam" id="PF00019">
    <property type="entry name" value="TGF_beta"/>
    <property type="match status" value="1"/>
</dbReference>
<organism evidence="12">
    <name type="scientific">Athalia rosae</name>
    <name type="common">Turnip sawfly</name>
    <dbReference type="NCBI Taxonomy" id="37344"/>
    <lineage>
        <taxon>Eukaryota</taxon>
        <taxon>Metazoa</taxon>
        <taxon>Ecdysozoa</taxon>
        <taxon>Arthropoda</taxon>
        <taxon>Hexapoda</taxon>
        <taxon>Insecta</taxon>
        <taxon>Pterygota</taxon>
        <taxon>Neoptera</taxon>
        <taxon>Endopterygota</taxon>
        <taxon>Hymenoptera</taxon>
        <taxon>Tenthredinoidea</taxon>
        <taxon>Athaliidae</taxon>
        <taxon>Athalia</taxon>
    </lineage>
</organism>
<dbReference type="InterPro" id="IPR029034">
    <property type="entry name" value="Cystine-knot_cytokine"/>
</dbReference>
<accession>A0A2Z6BDT4</accession>
<dbReference type="Gene3D" id="2.10.90.10">
    <property type="entry name" value="Cystine-knot cytokines"/>
    <property type="match status" value="1"/>
</dbReference>
<evidence type="ECO:0000256" key="10">
    <source>
        <dbReference type="SAM" id="MobiDB-lite"/>
    </source>
</evidence>
<sequence>MRPVPLLVLAPYVSLFPLYSLFSLFVGDIGVAEARLSGLYVDNGLDQTVIHRVVTQRERREVEHEILNLLGLPDRPRGIAGHPPQVKRSAPKFLLDIYRNTLGEGRDESEQSSSAPTKTTAEGNGGQFDLSGQDLRAIDQSDVIMSFAAHNHHVAGVRHERGKRLWFDVSEVPPGECIIGAELRLYQSPDLKNKKKRGSYVVTAYRVLRTEDGERELQYVDSMNTSTGREGGLTLNVSEPLQHWVNDPEANRGLYLSVHPADRSVHEMRPEDVGIVGSRGDADKQPFMVGFFKSSGIREAKVREKRDARRRKKSDISTSDYKNNPYTDPMIQSNARTCKIQTLYVSFRDLQWQDWIIAPDGYDAYYCSGECNFPLNAHMNATNHAIVQTLVHLVNPGKVPKPCCAPTKLSAISVLYFLDDSNVILKKYKNMVVKSCGCH</sequence>
<dbReference type="PANTHER" id="PTHR11848">
    <property type="entry name" value="TGF-BETA FAMILY"/>
    <property type="match status" value="1"/>
</dbReference>
<dbReference type="InterPro" id="IPR015615">
    <property type="entry name" value="TGF-beta-rel"/>
</dbReference>
<feature type="region of interest" description="Disordered" evidence="10">
    <location>
        <begin position="302"/>
        <end position="328"/>
    </location>
</feature>
<evidence type="ECO:0000256" key="6">
    <source>
        <dbReference type="ARBA" id="ARBA00023030"/>
    </source>
</evidence>
<evidence type="ECO:0000259" key="11">
    <source>
        <dbReference type="PROSITE" id="PS51362"/>
    </source>
</evidence>
<dbReference type="PROSITE" id="PS51362">
    <property type="entry name" value="TGF_BETA_2"/>
    <property type="match status" value="1"/>
</dbReference>
<keyword evidence="3" id="KW-0202">Cytokine</keyword>
<dbReference type="AlphaFoldDB" id="A0A2Z6BDT4"/>
<name>A0A2Z6BDT4_ATHRO</name>
<dbReference type="GO" id="GO:0005615">
    <property type="term" value="C:extracellular space"/>
    <property type="evidence" value="ECO:0007669"/>
    <property type="project" value="UniProtKB-KW"/>
</dbReference>
<dbReference type="Gene3D" id="2.60.120.970">
    <property type="match status" value="1"/>
</dbReference>
<dbReference type="GO" id="GO:0008083">
    <property type="term" value="F:growth factor activity"/>
    <property type="evidence" value="ECO:0007669"/>
    <property type="project" value="UniProtKB-KW"/>
</dbReference>
<dbReference type="Pfam" id="PF00688">
    <property type="entry name" value="TGFb_propeptide"/>
    <property type="match status" value="1"/>
</dbReference>
<proteinExistence type="evidence at transcript level"/>
<evidence type="ECO:0000256" key="4">
    <source>
        <dbReference type="ARBA" id="ARBA00022525"/>
    </source>
</evidence>
<evidence type="ECO:0000256" key="1">
    <source>
        <dbReference type="ARBA" id="ARBA00004613"/>
    </source>
</evidence>
<evidence type="ECO:0000256" key="5">
    <source>
        <dbReference type="ARBA" id="ARBA00022729"/>
    </source>
</evidence>
<dbReference type="SUPFAM" id="SSF57501">
    <property type="entry name" value="Cystine-knot cytokines"/>
    <property type="match status" value="1"/>
</dbReference>
<keyword evidence="8" id="KW-0325">Glycoprotein</keyword>
<dbReference type="SMART" id="SM00204">
    <property type="entry name" value="TGFB"/>
    <property type="match status" value="1"/>
</dbReference>
<dbReference type="GO" id="GO:0032502">
    <property type="term" value="P:developmental process"/>
    <property type="evidence" value="ECO:0007669"/>
    <property type="project" value="UniProtKB-ARBA"/>
</dbReference>
<feature type="region of interest" description="Disordered" evidence="10">
    <location>
        <begin position="104"/>
        <end position="129"/>
    </location>
</feature>
<dbReference type="InterPro" id="IPR001111">
    <property type="entry name" value="TGF-b_propeptide"/>
</dbReference>
<evidence type="ECO:0000256" key="9">
    <source>
        <dbReference type="RuleBase" id="RU000354"/>
    </source>
</evidence>
<evidence type="ECO:0000256" key="2">
    <source>
        <dbReference type="ARBA" id="ARBA00006656"/>
    </source>
</evidence>
<keyword evidence="5" id="KW-0732">Signal</keyword>
<dbReference type="InterPro" id="IPR001839">
    <property type="entry name" value="TGF-b_C"/>
</dbReference>
<evidence type="ECO:0000256" key="7">
    <source>
        <dbReference type="ARBA" id="ARBA00023157"/>
    </source>
</evidence>
<feature type="compositionally biased region" description="Polar residues" evidence="10">
    <location>
        <begin position="316"/>
        <end position="328"/>
    </location>
</feature>
<evidence type="ECO:0000256" key="8">
    <source>
        <dbReference type="ARBA" id="ARBA00023180"/>
    </source>
</evidence>
<evidence type="ECO:0000313" key="12">
    <source>
        <dbReference type="EMBL" id="BBD17787.1"/>
    </source>
</evidence>
<dbReference type="EMBL" id="LC373544">
    <property type="protein sequence ID" value="BBD17787.1"/>
    <property type="molecule type" value="mRNA"/>
</dbReference>
<protein>
    <submittedName>
        <fullName evidence="12">Glass bottom boat</fullName>
    </submittedName>
</protein>
<dbReference type="PANTHER" id="PTHR11848:SF310">
    <property type="entry name" value="PROTEIN 60A-RELATED"/>
    <property type="match status" value="1"/>
</dbReference>
<keyword evidence="4" id="KW-0964">Secreted</keyword>
<comment type="similarity">
    <text evidence="2 9">Belongs to the TGF-beta family.</text>
</comment>
<feature type="domain" description="TGF-beta family profile" evidence="11">
    <location>
        <begin position="310"/>
        <end position="439"/>
    </location>
</feature>
<evidence type="ECO:0000256" key="3">
    <source>
        <dbReference type="ARBA" id="ARBA00022514"/>
    </source>
</evidence>